<dbReference type="EMBL" id="JQBP01000001">
    <property type="protein sequence ID" value="KRN75654.1"/>
    <property type="molecule type" value="Genomic_DNA"/>
</dbReference>
<reference evidence="1 2" key="1">
    <citation type="journal article" date="2015" name="Genome Announc.">
        <title>Expanding the biotechnology potential of lactobacilli through comparative genomics of 213 strains and associated genera.</title>
        <authorList>
            <person name="Sun Z."/>
            <person name="Harris H.M."/>
            <person name="McCann A."/>
            <person name="Guo C."/>
            <person name="Argimon S."/>
            <person name="Zhang W."/>
            <person name="Yang X."/>
            <person name="Jeffery I.B."/>
            <person name="Cooney J.C."/>
            <person name="Kagawa T.F."/>
            <person name="Liu W."/>
            <person name="Song Y."/>
            <person name="Salvetti E."/>
            <person name="Wrobel A."/>
            <person name="Rasinkangas P."/>
            <person name="Parkhill J."/>
            <person name="Rea M.C."/>
            <person name="O'Sullivan O."/>
            <person name="Ritari J."/>
            <person name="Douillard F.P."/>
            <person name="Paul Ross R."/>
            <person name="Yang R."/>
            <person name="Briner A.E."/>
            <person name="Felis G.E."/>
            <person name="de Vos W.M."/>
            <person name="Barrangou R."/>
            <person name="Klaenhammer T.R."/>
            <person name="Caufield P.W."/>
            <person name="Cui Y."/>
            <person name="Zhang H."/>
            <person name="O'Toole P.W."/>
        </authorList>
    </citation>
    <scope>NUCLEOTIDE SEQUENCE [LARGE SCALE GENOMIC DNA]</scope>
    <source>
        <strain evidence="1 2">DSM 20593</strain>
    </source>
</reference>
<dbReference type="AlphaFoldDB" id="A0A0R2JIF5"/>
<dbReference type="STRING" id="1616.IV73_GL000146"/>
<evidence type="ECO:0000313" key="2">
    <source>
        <dbReference type="Proteomes" id="UP000051655"/>
    </source>
</evidence>
<protein>
    <submittedName>
        <fullName evidence="1">Uncharacterized protein</fullName>
    </submittedName>
</protein>
<sequence length="62" mass="7627">MKYAYKNKDGLYFKEHYLKSGKRDWQFTDDLNQAYTERMNTAQYGRHIKNKFDGHEFEEVEL</sequence>
<gene>
    <name evidence="1" type="ORF">IV73_GL000146</name>
</gene>
<name>A0A0R2JIF5_9LACO</name>
<organism evidence="1 2">
    <name type="scientific">Weissella kandleri</name>
    <dbReference type="NCBI Taxonomy" id="1616"/>
    <lineage>
        <taxon>Bacteria</taxon>
        <taxon>Bacillati</taxon>
        <taxon>Bacillota</taxon>
        <taxon>Bacilli</taxon>
        <taxon>Lactobacillales</taxon>
        <taxon>Lactobacillaceae</taxon>
        <taxon>Weissella</taxon>
    </lineage>
</organism>
<accession>A0A0R2JIF5</accession>
<dbReference type="RefSeq" id="WP_057753396.1">
    <property type="nucleotide sequence ID" value="NZ_JQBP01000001.1"/>
</dbReference>
<keyword evidence="2" id="KW-1185">Reference proteome</keyword>
<proteinExistence type="predicted"/>
<dbReference type="PATRIC" id="fig|1616.3.peg.152"/>
<dbReference type="Proteomes" id="UP000051655">
    <property type="component" value="Unassembled WGS sequence"/>
</dbReference>
<evidence type="ECO:0000313" key="1">
    <source>
        <dbReference type="EMBL" id="KRN75654.1"/>
    </source>
</evidence>
<comment type="caution">
    <text evidence="1">The sequence shown here is derived from an EMBL/GenBank/DDBJ whole genome shotgun (WGS) entry which is preliminary data.</text>
</comment>